<organism evidence="2 3">
    <name type="scientific">Candidatus Nitrotoga arctica</name>
    <dbReference type="NCBI Taxonomy" id="453162"/>
    <lineage>
        <taxon>Bacteria</taxon>
        <taxon>Pseudomonadati</taxon>
        <taxon>Pseudomonadota</taxon>
        <taxon>Betaproteobacteria</taxon>
        <taxon>Nitrosomonadales</taxon>
        <taxon>Gallionellaceae</taxon>
        <taxon>Candidatus Nitrotoga</taxon>
    </lineage>
</organism>
<gene>
    <name evidence="1 2" type="primary">ubiJ</name>
    <name evidence="2" type="ORF">NTG6680_0700</name>
</gene>
<dbReference type="HAMAP" id="MF_02215">
    <property type="entry name" value="UbiJ"/>
    <property type="match status" value="1"/>
</dbReference>
<accession>A0ABN8AMQ8</accession>
<dbReference type="EMBL" id="OU912926">
    <property type="protein sequence ID" value="CAG9931953.1"/>
    <property type="molecule type" value="Genomic_DNA"/>
</dbReference>
<dbReference type="PANTHER" id="PTHR38693:SF1">
    <property type="entry name" value="UBIQUINONE BIOSYNTHESIS ACCESSORY FACTOR UBIJ"/>
    <property type="match status" value="1"/>
</dbReference>
<protein>
    <recommendedName>
        <fullName evidence="1">Ubiquinone biosynthesis accessory factor UbiJ</fullName>
    </recommendedName>
</protein>
<dbReference type="InterPro" id="IPR038989">
    <property type="entry name" value="UbiJ"/>
</dbReference>
<comment type="subcellular location">
    <subcellularLocation>
        <location evidence="1">Cytoplasm</location>
    </subcellularLocation>
</comment>
<keyword evidence="1" id="KW-0831">Ubiquinone biosynthesis</keyword>
<evidence type="ECO:0000313" key="2">
    <source>
        <dbReference type="EMBL" id="CAG9931953.1"/>
    </source>
</evidence>
<keyword evidence="3" id="KW-1185">Reference proteome</keyword>
<name>A0ABN8AMQ8_9PROT</name>
<keyword evidence="1" id="KW-0963">Cytoplasm</keyword>
<comment type="function">
    <text evidence="1">Required for ubiquinone (coenzyme Q) biosynthesis. Binds hydrophobic ubiquinone biosynthetic intermediates via its SCP2 domain and is essential for the stability of the Ubi complex. May constitute a docking platform where Ubi enzymes assemble and access their SCP2-bound polyprenyl substrates.</text>
</comment>
<comment type="similarity">
    <text evidence="1">Belongs to the UbiJ family.</text>
</comment>
<reference evidence="2 3" key="1">
    <citation type="submission" date="2021-10" db="EMBL/GenBank/DDBJ databases">
        <authorList>
            <person name="Koch H."/>
        </authorList>
    </citation>
    <scope>NUCLEOTIDE SEQUENCE [LARGE SCALE GENOMIC DNA]</scope>
    <source>
        <strain evidence="2">6680</strain>
    </source>
</reference>
<evidence type="ECO:0000256" key="1">
    <source>
        <dbReference type="HAMAP-Rule" id="MF_02215"/>
    </source>
</evidence>
<comment type="pathway">
    <text evidence="1">Cofactor biosynthesis; ubiquinone biosynthesis.</text>
</comment>
<sequence length="194" mass="21591">MLFQPTAAALNHLLTQSGWALQRLVVHAGKTARFTIAPFVFSYNIQNDGTLRASAADVSADASCTIPPSLLPRLAVHDETAFAQIESCGDTALLTEIFYLSRHLHWDAAEDLSRVTGDIAAERIVQFAKTGQQYIHDTAFNLSQALAEYWTEEYPLLTKSTHVADFVQQTDKLRDDVARLEQRINRLSNPENSC</sequence>
<dbReference type="RefSeq" id="WP_239795972.1">
    <property type="nucleotide sequence ID" value="NZ_OU912926.1"/>
</dbReference>
<evidence type="ECO:0000313" key="3">
    <source>
        <dbReference type="Proteomes" id="UP000839052"/>
    </source>
</evidence>
<dbReference type="Proteomes" id="UP000839052">
    <property type="component" value="Chromosome"/>
</dbReference>
<proteinExistence type="inferred from homology"/>
<dbReference type="PANTHER" id="PTHR38693">
    <property type="entry name" value="UBIQUINONE BIOSYNTHESIS PROTEIN UBIJ"/>
    <property type="match status" value="1"/>
</dbReference>
<keyword evidence="2" id="KW-0830">Ubiquinone</keyword>